<dbReference type="Proteomes" id="UP000211060">
    <property type="component" value="Segment"/>
</dbReference>
<evidence type="ECO:0000313" key="4">
    <source>
        <dbReference type="Proteomes" id="UP000211060"/>
    </source>
</evidence>
<dbReference type="EMBL" id="HE858210">
    <property type="protein sequence ID" value="CCK73854.1"/>
    <property type="molecule type" value="Genomic_DNA"/>
</dbReference>
<dbReference type="Proteomes" id="UP000001467">
    <property type="component" value="Segment"/>
</dbReference>
<dbReference type="EMBL" id="HE981739">
    <property type="protein sequence ID" value="CCL97471.1"/>
    <property type="molecule type" value="Genomic_DNA"/>
</dbReference>
<organism evidence="2 3">
    <name type="scientific">Pseudotevenvirus RB43</name>
    <dbReference type="NCBI Taxonomy" id="115991"/>
    <lineage>
        <taxon>Viruses</taxon>
        <taxon>Duplodnaviria</taxon>
        <taxon>Heunggongvirae</taxon>
        <taxon>Uroviricota</taxon>
        <taxon>Caudoviricetes</taxon>
        <taxon>Pantevenvirales</taxon>
        <taxon>Straboviridae</taxon>
        <taxon>Pseudotevenvirus</taxon>
    </lineage>
</organism>
<name>K0NVI9_9CAUD</name>
<evidence type="ECO:0000313" key="2">
    <source>
        <dbReference type="EMBL" id="CCL97471.1"/>
    </source>
</evidence>
<evidence type="ECO:0000313" key="1">
    <source>
        <dbReference type="EMBL" id="CCK73854.1"/>
    </source>
</evidence>
<reference evidence="3 4" key="2">
    <citation type="journal article" date="2012" name="PLoS Genet.">
        <title>A Bacteriophage-Encoded J-Domain Protein Interacts with the DnaK/Hsp70 Chaperone and Stabilizes the Heat-Shock Factor ?(32) of Escherichia coli.</title>
        <authorList>
            <person name="Perrody E."/>
            <person name="Cirinesi A.M."/>
            <person name="Desplats C."/>
            <person name="Keppel F."/>
            <person name="Schwager F."/>
            <person name="Tranier S."/>
            <person name="Georgopoulos C."/>
            <person name="Genevaux P."/>
        </authorList>
    </citation>
    <scope>NUCLEOTIDE SEQUENCE [LARGE SCALE GENOMIC DNA]</scope>
    <source>
        <strain evidence="2">RB43-GVA</strain>
    </source>
</reference>
<dbReference type="GeneID" id="3416397"/>
<dbReference type="RefSeq" id="YP_238982.1">
    <property type="nucleotide sequence ID" value="NC_007023.1"/>
</dbReference>
<proteinExistence type="predicted"/>
<accession>K0NVI9</accession>
<protein>
    <submittedName>
        <fullName evidence="2">Uncharacterized protein</fullName>
    </submittedName>
</protein>
<dbReference type="KEGG" id="vg:3416397"/>
<sequence>MSKITETIPDDYGYADGFQPQEYCDGLVIEFDSESVSQITRINQYGFEIALTRMQVEELIPILQKIKDA</sequence>
<evidence type="ECO:0000313" key="3">
    <source>
        <dbReference type="Proteomes" id="UP000001467"/>
    </source>
</evidence>
<dbReference type="OrthoDB" id="35094at10239"/>
<reference evidence="1" key="1">
    <citation type="thesis" date="2012" institute="CNRS">
        <title>Hsp70 in life cycle of bacteriophages.</title>
        <authorList>
            <person name="Perrody E.P."/>
        </authorList>
    </citation>
    <scope>NUCLEOTIDE SEQUENCE</scope>
    <source>
        <strain evidence="1">RB43-GVA</strain>
    </source>
</reference>